<dbReference type="RefSeq" id="WP_055217040.1">
    <property type="nucleotide sequence ID" value="NZ_CP103077.1"/>
</dbReference>
<feature type="transmembrane region" description="Helical" evidence="1">
    <location>
        <begin position="67"/>
        <end position="86"/>
    </location>
</feature>
<evidence type="ECO:0000313" key="3">
    <source>
        <dbReference type="Proteomes" id="UP000095541"/>
    </source>
</evidence>
<reference evidence="2 3" key="1">
    <citation type="submission" date="2015-09" db="EMBL/GenBank/DDBJ databases">
        <authorList>
            <consortium name="Pathogen Informatics"/>
        </authorList>
    </citation>
    <scope>NUCLEOTIDE SEQUENCE [LARGE SCALE GENOMIC DNA]</scope>
    <source>
        <strain evidence="2 3">2789STDY5834945</strain>
    </source>
</reference>
<protein>
    <submittedName>
        <fullName evidence="2">Uncharacterized protein</fullName>
    </submittedName>
</protein>
<keyword evidence="1" id="KW-1133">Transmembrane helix</keyword>
<keyword evidence="1" id="KW-0472">Membrane</keyword>
<evidence type="ECO:0000256" key="1">
    <source>
        <dbReference type="SAM" id="Phobius"/>
    </source>
</evidence>
<dbReference type="EMBL" id="CZBI01000001">
    <property type="protein sequence ID" value="CUP43878.1"/>
    <property type="molecule type" value="Genomic_DNA"/>
</dbReference>
<sequence>MLQEFLEIEELKSIHEEKLRLMEREMALSTPLLTELEYIPMLYKWYCELSGCCEESGGLNAHQKGQFLLIILFFYSPITLVGGRIVNGVRDRLAKLFGFNSPSAVSNLRDAISFYETYKGYRKTIDQLRDEFMSRLKENGIIPQNPIL</sequence>
<dbReference type="Proteomes" id="UP000095541">
    <property type="component" value="Unassembled WGS sequence"/>
</dbReference>
<keyword evidence="1" id="KW-0812">Transmembrane</keyword>
<accession>A0A174NBB6</accession>
<gene>
    <name evidence="2" type="ORF">ERS852557_00594</name>
</gene>
<evidence type="ECO:0000313" key="2">
    <source>
        <dbReference type="EMBL" id="CUP43878.1"/>
    </source>
</evidence>
<name>A0A174NBB6_BACT4</name>
<proteinExistence type="predicted"/>
<organism evidence="2 3">
    <name type="scientific">Bacteroides thetaiotaomicron</name>
    <dbReference type="NCBI Taxonomy" id="818"/>
    <lineage>
        <taxon>Bacteria</taxon>
        <taxon>Pseudomonadati</taxon>
        <taxon>Bacteroidota</taxon>
        <taxon>Bacteroidia</taxon>
        <taxon>Bacteroidales</taxon>
        <taxon>Bacteroidaceae</taxon>
        <taxon>Bacteroides</taxon>
    </lineage>
</organism>
<dbReference type="AlphaFoldDB" id="A0A174NBB6"/>